<dbReference type="Gene3D" id="2.60.40.10">
    <property type="entry name" value="Immunoglobulins"/>
    <property type="match status" value="1"/>
</dbReference>
<accession>A0A4U3MDH8</accession>
<evidence type="ECO:0000256" key="1">
    <source>
        <dbReference type="SAM" id="Phobius"/>
    </source>
</evidence>
<dbReference type="InterPro" id="IPR013783">
    <property type="entry name" value="Ig-like_fold"/>
</dbReference>
<dbReference type="Proteomes" id="UP000308705">
    <property type="component" value="Unassembled WGS sequence"/>
</dbReference>
<dbReference type="NCBIfam" id="TIGR01451">
    <property type="entry name" value="B_ant_repeat"/>
    <property type="match status" value="1"/>
</dbReference>
<keyword evidence="1" id="KW-0472">Membrane</keyword>
<dbReference type="OrthoDB" id="3537049at2"/>
<keyword evidence="4" id="KW-1185">Reference proteome</keyword>
<organism evidence="3 4">
    <name type="scientific">Herbidospora galbida</name>
    <dbReference type="NCBI Taxonomy" id="2575442"/>
    <lineage>
        <taxon>Bacteria</taxon>
        <taxon>Bacillati</taxon>
        <taxon>Actinomycetota</taxon>
        <taxon>Actinomycetes</taxon>
        <taxon>Streptosporangiales</taxon>
        <taxon>Streptosporangiaceae</taxon>
        <taxon>Herbidospora</taxon>
    </lineage>
</organism>
<protein>
    <submittedName>
        <fullName evidence="3">DUF11 domain-containing protein</fullName>
    </submittedName>
</protein>
<feature type="domain" description="DUF11" evidence="2">
    <location>
        <begin position="51"/>
        <end position="129"/>
    </location>
</feature>
<dbReference type="Pfam" id="PF01345">
    <property type="entry name" value="DUF11"/>
    <property type="match status" value="1"/>
</dbReference>
<keyword evidence="1" id="KW-1133">Transmembrane helix</keyword>
<feature type="transmembrane region" description="Helical" evidence="1">
    <location>
        <begin position="177"/>
        <end position="194"/>
    </location>
</feature>
<evidence type="ECO:0000259" key="2">
    <source>
        <dbReference type="Pfam" id="PF01345"/>
    </source>
</evidence>
<dbReference type="GO" id="GO:0005975">
    <property type="term" value="P:carbohydrate metabolic process"/>
    <property type="evidence" value="ECO:0007669"/>
    <property type="project" value="UniProtKB-ARBA"/>
</dbReference>
<sequence>MPENGRRNIRPPASGGTMAFWGKIAGITAVLLAVAPAAHAKPKAQLTIAVEGRGDSVKQGQRLTYTTTVTNTGAGDARSLDISQTVDPGLTLVSSSPSGKAADGRVRWTHPLRAGETVTFSVTMDVKRLAPGLKRLAVVSCAARAGEARPLVCATDSAPVAAPAPVAMKTQGSSAPVAWSAGAALLAVLLVLVWRRRTGASMR</sequence>
<gene>
    <name evidence="3" type="ORF">FDA94_22180</name>
</gene>
<name>A0A4U3MDH8_9ACTN</name>
<dbReference type="InterPro" id="IPR001434">
    <property type="entry name" value="OmcB-like_DUF11"/>
</dbReference>
<dbReference type="AlphaFoldDB" id="A0A4U3MDH8"/>
<comment type="caution">
    <text evidence="3">The sequence shown here is derived from an EMBL/GenBank/DDBJ whole genome shotgun (WGS) entry which is preliminary data.</text>
</comment>
<reference evidence="3 4" key="1">
    <citation type="submission" date="2019-04" db="EMBL/GenBank/DDBJ databases">
        <title>Herbidospora sp. NEAU-GS14.nov., a novel actinomycete isolated from soil.</title>
        <authorList>
            <person name="Han L."/>
        </authorList>
    </citation>
    <scope>NUCLEOTIDE SEQUENCE [LARGE SCALE GENOMIC DNA]</scope>
    <source>
        <strain evidence="3 4">NEAU-GS14</strain>
    </source>
</reference>
<dbReference type="EMBL" id="SZQA01000022">
    <property type="protein sequence ID" value="TKK86234.1"/>
    <property type="molecule type" value="Genomic_DNA"/>
</dbReference>
<keyword evidence="1" id="KW-0812">Transmembrane</keyword>
<evidence type="ECO:0000313" key="4">
    <source>
        <dbReference type="Proteomes" id="UP000308705"/>
    </source>
</evidence>
<evidence type="ECO:0000313" key="3">
    <source>
        <dbReference type="EMBL" id="TKK86234.1"/>
    </source>
</evidence>
<dbReference type="InterPro" id="IPR047589">
    <property type="entry name" value="DUF11_rpt"/>
</dbReference>
<proteinExistence type="predicted"/>